<dbReference type="GO" id="GO:0005737">
    <property type="term" value="C:cytoplasm"/>
    <property type="evidence" value="ECO:0007669"/>
    <property type="project" value="UniProtKB-SubCell"/>
</dbReference>
<dbReference type="Gene3D" id="3.40.50.150">
    <property type="entry name" value="Vaccinia Virus protein VP39"/>
    <property type="match status" value="1"/>
</dbReference>
<comment type="similarity">
    <text evidence="2 7">Belongs to the methyltransferase superfamily. L-isoaspartyl/D-aspartyl protein methyltransferase family.</text>
</comment>
<keyword evidence="3 7" id="KW-0963">Cytoplasm</keyword>
<dbReference type="AlphaFoldDB" id="A0A165LZ14"/>
<comment type="caution">
    <text evidence="8">The sequence shown here is derived from an EMBL/GenBank/DDBJ whole genome shotgun (WGS) entry which is preliminary data.</text>
</comment>
<dbReference type="PANTHER" id="PTHR11579">
    <property type="entry name" value="PROTEIN-L-ISOASPARTATE O-METHYLTRANSFERASE"/>
    <property type="match status" value="1"/>
</dbReference>
<evidence type="ECO:0000256" key="3">
    <source>
        <dbReference type="ARBA" id="ARBA00022490"/>
    </source>
</evidence>
<dbReference type="GO" id="GO:0004719">
    <property type="term" value="F:protein-L-isoaspartate (D-aspartate) O-methyltransferase activity"/>
    <property type="evidence" value="ECO:0007669"/>
    <property type="project" value="UniProtKB-UniRule"/>
</dbReference>
<protein>
    <recommendedName>
        <fullName evidence="7">Protein-L-isoaspartate O-methyltransferase</fullName>
        <ecNumber evidence="7">2.1.1.77</ecNumber>
    </recommendedName>
    <alternativeName>
        <fullName evidence="7">L-isoaspartyl protein carboxyl methyltransferase</fullName>
    </alternativeName>
    <alternativeName>
        <fullName evidence="7">Protein L-isoaspartyl methyltransferase</fullName>
    </alternativeName>
    <alternativeName>
        <fullName evidence="7">Protein-beta-aspartate methyltransferase</fullName>
        <shortName evidence="7">PIMT</shortName>
    </alternativeName>
</protein>
<dbReference type="InterPro" id="IPR000682">
    <property type="entry name" value="PCMT"/>
</dbReference>
<proteinExistence type="inferred from homology"/>
<dbReference type="InterPro" id="IPR029063">
    <property type="entry name" value="SAM-dependent_MTases_sf"/>
</dbReference>
<evidence type="ECO:0000256" key="1">
    <source>
        <dbReference type="ARBA" id="ARBA00004496"/>
    </source>
</evidence>
<dbReference type="GO" id="GO:0032259">
    <property type="term" value="P:methylation"/>
    <property type="evidence" value="ECO:0007669"/>
    <property type="project" value="UniProtKB-KW"/>
</dbReference>
<evidence type="ECO:0000256" key="2">
    <source>
        <dbReference type="ARBA" id="ARBA00005369"/>
    </source>
</evidence>
<reference evidence="8 9" key="1">
    <citation type="submission" date="2016-03" db="EMBL/GenBank/DDBJ databases">
        <title>Speciation and ecological success in dimly lit waters: horizontal gene transfer in a green sulfur bacteria bloom unveiled by metagenomic assembly.</title>
        <authorList>
            <person name="Llorens-Mares T."/>
            <person name="Liu Z."/>
            <person name="Allen L.Z."/>
            <person name="Rusch D.B."/>
            <person name="Craig M.T."/>
            <person name="Dupont C.L."/>
            <person name="Bryant D.A."/>
            <person name="Casamayor E.O."/>
        </authorList>
    </citation>
    <scope>NUCLEOTIDE SEQUENCE [LARGE SCALE GENOMIC DNA]</scope>
    <source>
        <strain evidence="8">CIII</strain>
    </source>
</reference>
<dbReference type="NCBIfam" id="TIGR00080">
    <property type="entry name" value="pimt"/>
    <property type="match status" value="1"/>
</dbReference>
<dbReference type="Proteomes" id="UP000076481">
    <property type="component" value="Unassembled WGS sequence"/>
</dbReference>
<keyword evidence="5 7" id="KW-0808">Transferase</keyword>
<dbReference type="EC" id="2.1.1.77" evidence="7"/>
<feature type="active site" evidence="7">
    <location>
        <position position="65"/>
    </location>
</feature>
<accession>A0A165LZ14</accession>
<comment type="subcellular location">
    <subcellularLocation>
        <location evidence="1 7">Cytoplasm</location>
    </subcellularLocation>
</comment>
<dbReference type="EMBL" id="LVWG01000021">
    <property type="protein sequence ID" value="KZK74604.1"/>
    <property type="molecule type" value="Genomic_DNA"/>
</dbReference>
<dbReference type="GO" id="GO:0030091">
    <property type="term" value="P:protein repair"/>
    <property type="evidence" value="ECO:0007669"/>
    <property type="project" value="UniProtKB-UniRule"/>
</dbReference>
<sequence length="222" mass="24995">MEWSESVFDGRRREMVEGLRRSGIMNARVLEAFLEVRRHLFFPESEREHAYDDAAWPIGHGQTISQPYTVAYMTSLLADRVPSGKVLEVGTGSGYQSAILDAMGYRVFTIERVLPLYSDALGRFRRFALPVAAKLGDGSEGWPEEAPFNAVLVTAAAPKEPEALLRQLSDNGCLVIPLGGMDVQQMTVITRRGEVFLRERYHEFAFVPLIGREGWEEEQEQS</sequence>
<dbReference type="PANTHER" id="PTHR11579:SF0">
    <property type="entry name" value="PROTEIN-L-ISOASPARTATE(D-ASPARTATE) O-METHYLTRANSFERASE"/>
    <property type="match status" value="1"/>
</dbReference>
<dbReference type="FunFam" id="3.40.50.150:FF:000010">
    <property type="entry name" value="Protein-L-isoaspartate O-methyltransferase"/>
    <property type="match status" value="1"/>
</dbReference>
<organism evidence="8 9">
    <name type="scientific">Pelodictyon luteolum</name>
    <dbReference type="NCBI Taxonomy" id="1100"/>
    <lineage>
        <taxon>Bacteria</taxon>
        <taxon>Pseudomonadati</taxon>
        <taxon>Chlorobiota</taxon>
        <taxon>Chlorobiia</taxon>
        <taxon>Chlorobiales</taxon>
        <taxon>Chlorobiaceae</taxon>
        <taxon>Chlorobium/Pelodictyon group</taxon>
        <taxon>Pelodictyon</taxon>
    </lineage>
</organism>
<evidence type="ECO:0000313" key="8">
    <source>
        <dbReference type="EMBL" id="KZK74604.1"/>
    </source>
</evidence>
<dbReference type="HAMAP" id="MF_00090">
    <property type="entry name" value="PIMT"/>
    <property type="match status" value="1"/>
</dbReference>
<name>A0A165LZ14_PELLU</name>
<evidence type="ECO:0000256" key="5">
    <source>
        <dbReference type="ARBA" id="ARBA00022679"/>
    </source>
</evidence>
<evidence type="ECO:0000313" key="9">
    <source>
        <dbReference type="Proteomes" id="UP000076481"/>
    </source>
</evidence>
<gene>
    <name evidence="7" type="primary">pcm</name>
    <name evidence="8" type="ORF">A3K90_09100</name>
</gene>
<evidence type="ECO:0000256" key="4">
    <source>
        <dbReference type="ARBA" id="ARBA00022603"/>
    </source>
</evidence>
<comment type="catalytic activity">
    <reaction evidence="7">
        <text>[protein]-L-isoaspartate + S-adenosyl-L-methionine = [protein]-L-isoaspartate alpha-methyl ester + S-adenosyl-L-homocysteine</text>
        <dbReference type="Rhea" id="RHEA:12705"/>
        <dbReference type="Rhea" id="RHEA-COMP:12143"/>
        <dbReference type="Rhea" id="RHEA-COMP:12144"/>
        <dbReference type="ChEBI" id="CHEBI:57856"/>
        <dbReference type="ChEBI" id="CHEBI:59789"/>
        <dbReference type="ChEBI" id="CHEBI:90596"/>
        <dbReference type="ChEBI" id="CHEBI:90598"/>
        <dbReference type="EC" id="2.1.1.77"/>
    </reaction>
</comment>
<dbReference type="RefSeq" id="WP_303681169.1">
    <property type="nucleotide sequence ID" value="NZ_LVWG01000021.1"/>
</dbReference>
<comment type="function">
    <text evidence="7">Catalyzes the methyl esterification of L-isoaspartyl residues in peptides and proteins that result from spontaneous decomposition of normal L-aspartyl and L-asparaginyl residues. It plays a role in the repair and/or degradation of damaged proteins.</text>
</comment>
<dbReference type="Pfam" id="PF01135">
    <property type="entry name" value="PCMT"/>
    <property type="match status" value="1"/>
</dbReference>
<dbReference type="SUPFAM" id="SSF53335">
    <property type="entry name" value="S-adenosyl-L-methionine-dependent methyltransferases"/>
    <property type="match status" value="1"/>
</dbReference>
<evidence type="ECO:0000256" key="7">
    <source>
        <dbReference type="HAMAP-Rule" id="MF_00090"/>
    </source>
</evidence>
<keyword evidence="6 7" id="KW-0949">S-adenosyl-L-methionine</keyword>
<evidence type="ECO:0000256" key="6">
    <source>
        <dbReference type="ARBA" id="ARBA00022691"/>
    </source>
</evidence>
<keyword evidence="4 7" id="KW-0489">Methyltransferase</keyword>
<dbReference type="NCBIfam" id="NF001453">
    <property type="entry name" value="PRK00312.1"/>
    <property type="match status" value="1"/>
</dbReference>